<dbReference type="Pfam" id="PF10543">
    <property type="entry name" value="ORF6N"/>
    <property type="match status" value="1"/>
</dbReference>
<feature type="domain" description="KilA-N DNA-binding" evidence="2">
    <location>
        <begin position="14"/>
        <end position="98"/>
    </location>
</feature>
<evidence type="ECO:0000259" key="2">
    <source>
        <dbReference type="Pfam" id="PF10543"/>
    </source>
</evidence>
<sequence length="172" mass="19730">MSKSLIPIESIISRILIIRNQRVILDKDLAQLYGVETRVLKQAVKRNIKRFPSDFMFTLNNKEINNLVSQNVIPSKSYLGGAKPFVFTEQGVAMLSSVLNSERAIEINILIMRAFVKLREIISSHKKVEQKIKDIEKKLGDHEDQILQIIQIINELISPPHGEKKRIGFIKE</sequence>
<organism evidence="3">
    <name type="scientific">Ignavibacterium album</name>
    <dbReference type="NCBI Taxonomy" id="591197"/>
    <lineage>
        <taxon>Bacteria</taxon>
        <taxon>Pseudomonadati</taxon>
        <taxon>Ignavibacteriota</taxon>
        <taxon>Ignavibacteria</taxon>
        <taxon>Ignavibacteriales</taxon>
        <taxon>Ignavibacteriaceae</taxon>
        <taxon>Ignavibacterium</taxon>
    </lineage>
</organism>
<protein>
    <submittedName>
        <fullName evidence="3">ORF6N domain-containing protein</fullName>
    </submittedName>
</protein>
<reference evidence="3" key="1">
    <citation type="journal article" date="2020" name="mSystems">
        <title>Genome- and Community-Level Interaction Insights into Carbon Utilization and Element Cycling Functions of Hydrothermarchaeota in Hydrothermal Sediment.</title>
        <authorList>
            <person name="Zhou Z."/>
            <person name="Liu Y."/>
            <person name="Xu W."/>
            <person name="Pan J."/>
            <person name="Luo Z.H."/>
            <person name="Li M."/>
        </authorList>
    </citation>
    <scope>NUCLEOTIDE SEQUENCE [LARGE SCALE GENOMIC DNA]</scope>
    <source>
        <strain evidence="3">SpSt-479</strain>
    </source>
</reference>
<dbReference type="EMBL" id="DSUJ01000002">
    <property type="protein sequence ID" value="HFI90046.1"/>
    <property type="molecule type" value="Genomic_DNA"/>
</dbReference>
<evidence type="ECO:0000313" key="3">
    <source>
        <dbReference type="EMBL" id="HFI90046.1"/>
    </source>
</evidence>
<keyword evidence="1" id="KW-0175">Coiled coil</keyword>
<name>A0A7V3E5S4_9BACT</name>
<dbReference type="InterPro" id="IPR018873">
    <property type="entry name" value="KilA-N_DNA-bd_domain"/>
</dbReference>
<gene>
    <name evidence="3" type="ORF">ENS31_00790</name>
</gene>
<accession>A0A7V3E5S4</accession>
<comment type="caution">
    <text evidence="3">The sequence shown here is derived from an EMBL/GenBank/DDBJ whole genome shotgun (WGS) entry which is preliminary data.</text>
</comment>
<proteinExistence type="predicted"/>
<dbReference type="AlphaFoldDB" id="A0A7V3E5S4"/>
<feature type="coiled-coil region" evidence="1">
    <location>
        <begin position="118"/>
        <end position="145"/>
    </location>
</feature>
<evidence type="ECO:0000256" key="1">
    <source>
        <dbReference type="SAM" id="Coils"/>
    </source>
</evidence>